<feature type="domain" description="MAM" evidence="2">
    <location>
        <begin position="154"/>
        <end position="194"/>
    </location>
</feature>
<proteinExistence type="predicted"/>
<evidence type="ECO:0000313" key="3">
    <source>
        <dbReference type="EMBL" id="CAC5360997.1"/>
    </source>
</evidence>
<gene>
    <name evidence="3" type="ORF">MCOR_3284</name>
</gene>
<reference evidence="3 4" key="1">
    <citation type="submission" date="2020-06" db="EMBL/GenBank/DDBJ databases">
        <authorList>
            <person name="Li R."/>
            <person name="Bekaert M."/>
        </authorList>
    </citation>
    <scope>NUCLEOTIDE SEQUENCE [LARGE SCALE GENOMIC DNA]</scope>
    <source>
        <strain evidence="4">wild</strain>
    </source>
</reference>
<protein>
    <recommendedName>
        <fullName evidence="2">MAM domain-containing protein</fullName>
    </recommendedName>
</protein>
<name>A0A6J8A5C0_MYTCO</name>
<dbReference type="OrthoDB" id="6144462at2759"/>
<dbReference type="PROSITE" id="PS50060">
    <property type="entry name" value="MAM_2"/>
    <property type="match status" value="1"/>
</dbReference>
<feature type="chain" id="PRO_5026838439" description="MAM domain-containing protein" evidence="1">
    <location>
        <begin position="21"/>
        <end position="312"/>
    </location>
</feature>
<evidence type="ECO:0000259" key="2">
    <source>
        <dbReference type="PROSITE" id="PS50060"/>
    </source>
</evidence>
<dbReference type="EMBL" id="CACVKT020000575">
    <property type="protein sequence ID" value="CAC5360997.1"/>
    <property type="molecule type" value="Genomic_DNA"/>
</dbReference>
<evidence type="ECO:0000313" key="4">
    <source>
        <dbReference type="Proteomes" id="UP000507470"/>
    </source>
</evidence>
<dbReference type="GO" id="GO:0016020">
    <property type="term" value="C:membrane"/>
    <property type="evidence" value="ECO:0007669"/>
    <property type="project" value="InterPro"/>
</dbReference>
<dbReference type="InterPro" id="IPR000998">
    <property type="entry name" value="MAM_dom"/>
</dbReference>
<keyword evidence="1" id="KW-0732">Signal</keyword>
<keyword evidence="4" id="KW-1185">Reference proteome</keyword>
<organism evidence="3 4">
    <name type="scientific">Mytilus coruscus</name>
    <name type="common">Sea mussel</name>
    <dbReference type="NCBI Taxonomy" id="42192"/>
    <lineage>
        <taxon>Eukaryota</taxon>
        <taxon>Metazoa</taxon>
        <taxon>Spiralia</taxon>
        <taxon>Lophotrochozoa</taxon>
        <taxon>Mollusca</taxon>
        <taxon>Bivalvia</taxon>
        <taxon>Autobranchia</taxon>
        <taxon>Pteriomorphia</taxon>
        <taxon>Mytilida</taxon>
        <taxon>Mytiloidea</taxon>
        <taxon>Mytilidae</taxon>
        <taxon>Mytilinae</taxon>
        <taxon>Mytilus</taxon>
    </lineage>
</organism>
<dbReference type="AlphaFoldDB" id="A0A6J8A5C0"/>
<dbReference type="Proteomes" id="UP000507470">
    <property type="component" value="Unassembled WGS sequence"/>
</dbReference>
<evidence type="ECO:0000256" key="1">
    <source>
        <dbReference type="SAM" id="SignalP"/>
    </source>
</evidence>
<sequence length="312" mass="35410">MTKIILVCVVLLYFCKTVDSLKCLDCPNVAQPYDCTTVTDCGQHGECYTEQEITDDGNVYFNVGCKDESLCQIVETTNILGQTRYTSGCAHKSQCVSWSDNSNDCTGTRCCSQQLCNTKCDNAVVHTNTIPMQTHEARTTSTTSNTSTTTTPNMNCDFDDANICSWSHGNPSLYMEWTFLSNHHNPSLPVHDHTSREIGTNIVSEVFALPTAVSWAVANYLCREQFKEETKLMIRRKSVKLQQHFMHIRYQLQKDYRCMRYTFFVTLKVSTYDKTTPHITTQEEITTTKITMTPDEVAINYQTLVANMDTAF</sequence>
<accession>A0A6J8A5C0</accession>
<feature type="signal peptide" evidence="1">
    <location>
        <begin position="1"/>
        <end position="20"/>
    </location>
</feature>